<protein>
    <submittedName>
        <fullName evidence="1">DUF3352 domain-containing protein</fullName>
    </submittedName>
</protein>
<keyword evidence="2" id="KW-1185">Reference proteome</keyword>
<sequence>MKLRTIVKIAVTSSVVLLCAGFALYSFFRLSAAEGQKDFNLYELVPTTASAVFATDDVLGFVTEIDGLTCSKNQQYLHVSKLFSYLKQTLYTLSEDSPHGLSRQMNQMLISFHEPDNERNQVLYCRLGTGDRELIDRFAQRYISSLYPPKSFDYKGEKIMIYPMSDGDFLACYLTPDFMALSFQKKLVEDVIDAYKKGGSLADDSTFTGVRTPKKSTAAATIYTRVNGMIGWTEFDMKMKDDFVYFTGISHDADTCFTFINLLRQQESVQGFPGEVLPSTAFYFSKQSITDWSSLLSYSDLQGYATAGHTTEMQNRDRVLSHYLMENTGHDLVACLFQREDTLQDAAAVLSLSVLDVTEAERMLRSLVNTAPAEEGVRKPRITFCYTANKAYPVYRLPQTTLFAQLTSFVEPTSHMYAAFYGGRLLLAPDEDSLSRYIRQLDKGEVLDGAIAYRAGMDSMSDSYHFMLMADFDHLFHQAEKQVRFVPDFFLRNSEFFRNFILFAQFTYADGVVYPNIVLRYKMEQNPN</sequence>
<reference evidence="1 2" key="1">
    <citation type="submission" date="2020-03" db="EMBL/GenBank/DDBJ databases">
        <title>Genomic analysis of Bacteroides faecium CBA7301.</title>
        <authorList>
            <person name="Kim J."/>
            <person name="Roh S.W."/>
        </authorList>
    </citation>
    <scope>NUCLEOTIDE SEQUENCE [LARGE SCALE GENOMIC DNA]</scope>
    <source>
        <strain evidence="1 2">CBA7301</strain>
    </source>
</reference>
<dbReference type="KEGG" id="bfc:BacF7301_21480"/>
<dbReference type="Proteomes" id="UP000501780">
    <property type="component" value="Chromosome"/>
</dbReference>
<name>A0A6H0KTE0_9BACE</name>
<dbReference type="RefSeq" id="WP_167966050.1">
    <property type="nucleotide sequence ID" value="NZ_CP050831.1"/>
</dbReference>
<evidence type="ECO:0000313" key="1">
    <source>
        <dbReference type="EMBL" id="QIU96565.1"/>
    </source>
</evidence>
<evidence type="ECO:0000313" key="2">
    <source>
        <dbReference type="Proteomes" id="UP000501780"/>
    </source>
</evidence>
<dbReference type="InterPro" id="IPR021787">
    <property type="entry name" value="DUF3352"/>
</dbReference>
<accession>A0A6H0KTE0</accession>
<dbReference type="Pfam" id="PF11832">
    <property type="entry name" value="DUF3352"/>
    <property type="match status" value="1"/>
</dbReference>
<dbReference type="EMBL" id="CP050831">
    <property type="protein sequence ID" value="QIU96565.1"/>
    <property type="molecule type" value="Genomic_DNA"/>
</dbReference>
<gene>
    <name evidence="1" type="ORF">BacF7301_21480</name>
</gene>
<proteinExistence type="predicted"/>
<dbReference type="AlphaFoldDB" id="A0A6H0KTE0"/>
<organism evidence="1 2">
    <name type="scientific">Bacteroides faecium</name>
    <dbReference type="NCBI Taxonomy" id="2715212"/>
    <lineage>
        <taxon>Bacteria</taxon>
        <taxon>Pseudomonadati</taxon>
        <taxon>Bacteroidota</taxon>
        <taxon>Bacteroidia</taxon>
        <taxon>Bacteroidales</taxon>
        <taxon>Bacteroidaceae</taxon>
        <taxon>Bacteroides</taxon>
    </lineage>
</organism>